<dbReference type="Pfam" id="PF19801">
    <property type="entry name" value="DUF6284"/>
    <property type="match status" value="1"/>
</dbReference>
<name>A0A927M684_9ACTN</name>
<accession>A0A927M684</accession>
<evidence type="ECO:0000313" key="1">
    <source>
        <dbReference type="EMBL" id="MBE1485215.1"/>
    </source>
</evidence>
<dbReference type="Proteomes" id="UP000649753">
    <property type="component" value="Unassembled WGS sequence"/>
</dbReference>
<dbReference type="RefSeq" id="WP_192765446.1">
    <property type="nucleotide sequence ID" value="NZ_JADBEB010000001.1"/>
</dbReference>
<comment type="caution">
    <text evidence="1">The sequence shown here is derived from an EMBL/GenBank/DDBJ whole genome shotgun (WGS) entry which is preliminary data.</text>
</comment>
<evidence type="ECO:0000313" key="2">
    <source>
        <dbReference type="Proteomes" id="UP000649753"/>
    </source>
</evidence>
<reference evidence="1" key="1">
    <citation type="submission" date="2020-10" db="EMBL/GenBank/DDBJ databases">
        <title>Sequencing the genomes of 1000 actinobacteria strains.</title>
        <authorList>
            <person name="Klenk H.-P."/>
        </authorList>
    </citation>
    <scope>NUCLEOTIDE SEQUENCE</scope>
    <source>
        <strain evidence="1">DSM 46832</strain>
    </source>
</reference>
<proteinExistence type="predicted"/>
<dbReference type="InterPro" id="IPR046251">
    <property type="entry name" value="DUF6284"/>
</dbReference>
<dbReference type="EMBL" id="JADBEB010000001">
    <property type="protein sequence ID" value="MBE1485215.1"/>
    <property type="molecule type" value="Genomic_DNA"/>
</dbReference>
<protein>
    <submittedName>
        <fullName evidence="1">Uncharacterized protein</fullName>
    </submittedName>
</protein>
<organism evidence="1 2">
    <name type="scientific">Plantactinospora soyae</name>
    <dbReference type="NCBI Taxonomy" id="1544732"/>
    <lineage>
        <taxon>Bacteria</taxon>
        <taxon>Bacillati</taxon>
        <taxon>Actinomycetota</taxon>
        <taxon>Actinomycetes</taxon>
        <taxon>Micromonosporales</taxon>
        <taxon>Micromonosporaceae</taxon>
        <taxon>Plantactinospora</taxon>
    </lineage>
</organism>
<sequence>MDRHTDEPTAADLAAIEAEWPLIEAELSLLDAEIRALYTDGGPSPLDRRRIRRAEQGVMRTAATVGSPVTSTRLAA</sequence>
<keyword evidence="2" id="KW-1185">Reference proteome</keyword>
<gene>
    <name evidence="1" type="ORF">H4W31_000853</name>
</gene>
<dbReference type="AlphaFoldDB" id="A0A927M684"/>